<name>A0AAV2SK95_MEGNR</name>
<proteinExistence type="predicted"/>
<evidence type="ECO:0008006" key="3">
    <source>
        <dbReference type="Google" id="ProtNLM"/>
    </source>
</evidence>
<dbReference type="Proteomes" id="UP001497623">
    <property type="component" value="Unassembled WGS sequence"/>
</dbReference>
<protein>
    <recommendedName>
        <fullName evidence="3">DUF4371 domain-containing protein</fullName>
    </recommendedName>
</protein>
<evidence type="ECO:0000313" key="2">
    <source>
        <dbReference type="Proteomes" id="UP001497623"/>
    </source>
</evidence>
<organism evidence="1 2">
    <name type="scientific">Meganyctiphanes norvegica</name>
    <name type="common">Northern krill</name>
    <name type="synonym">Thysanopoda norvegica</name>
    <dbReference type="NCBI Taxonomy" id="48144"/>
    <lineage>
        <taxon>Eukaryota</taxon>
        <taxon>Metazoa</taxon>
        <taxon>Ecdysozoa</taxon>
        <taxon>Arthropoda</taxon>
        <taxon>Crustacea</taxon>
        <taxon>Multicrustacea</taxon>
        <taxon>Malacostraca</taxon>
        <taxon>Eumalacostraca</taxon>
        <taxon>Eucarida</taxon>
        <taxon>Euphausiacea</taxon>
        <taxon>Euphausiidae</taxon>
        <taxon>Meganyctiphanes</taxon>
    </lineage>
</organism>
<gene>
    <name evidence="1" type="ORF">MNOR_LOCUS36844</name>
</gene>
<reference evidence="1 2" key="1">
    <citation type="submission" date="2024-05" db="EMBL/GenBank/DDBJ databases">
        <authorList>
            <person name="Wallberg A."/>
        </authorList>
    </citation>
    <scope>NUCLEOTIDE SEQUENCE [LARGE SCALE GENOMIC DNA]</scope>
</reference>
<keyword evidence="2" id="KW-1185">Reference proteome</keyword>
<dbReference type="EMBL" id="CAXKWB010069800">
    <property type="protein sequence ID" value="CAL4193297.1"/>
    <property type="molecule type" value="Genomic_DNA"/>
</dbReference>
<dbReference type="PANTHER" id="PTHR46880">
    <property type="entry name" value="RAS-ASSOCIATING DOMAIN-CONTAINING PROTEIN"/>
    <property type="match status" value="1"/>
</dbReference>
<accession>A0AAV2SK95</accession>
<dbReference type="AlphaFoldDB" id="A0AAV2SK95"/>
<feature type="non-terminal residue" evidence="1">
    <location>
        <position position="185"/>
    </location>
</feature>
<feature type="non-terminal residue" evidence="1">
    <location>
        <position position="1"/>
    </location>
</feature>
<sequence>VNTAYCMALRNWSFRDFKYLCELQAKNGLQLMSYYQNTHGAKTFVQSIAHVQRQETVNGINSCRFFSVLADGSTDRSVAEQECVYVRYVVKGVPVSKFVGLEELENANADGVLTAINNALGKRVGVDLDTLKNKLVNMNMDGAAVNMGKKAGVGTKQKALVGGHVTVTHCVNHGLELAILEPVRI</sequence>
<dbReference type="PANTHER" id="PTHR46880:SF5">
    <property type="entry name" value="DUF4371 DOMAIN-CONTAINING PROTEIN"/>
    <property type="match status" value="1"/>
</dbReference>
<evidence type="ECO:0000313" key="1">
    <source>
        <dbReference type="EMBL" id="CAL4193297.1"/>
    </source>
</evidence>
<comment type="caution">
    <text evidence="1">The sequence shown here is derived from an EMBL/GenBank/DDBJ whole genome shotgun (WGS) entry which is preliminary data.</text>
</comment>